<dbReference type="Proteomes" id="UP000285112">
    <property type="component" value="Unassembled WGS sequence"/>
</dbReference>
<keyword evidence="2" id="KW-1185">Reference proteome</keyword>
<proteinExistence type="predicted"/>
<dbReference type="AlphaFoldDB" id="A0A419IA39"/>
<evidence type="ECO:0000313" key="1">
    <source>
        <dbReference type="EMBL" id="RJQ90035.1"/>
    </source>
</evidence>
<dbReference type="InterPro" id="IPR029058">
    <property type="entry name" value="AB_hydrolase_fold"/>
</dbReference>
<sequence>MGLEVRAFLLTRGAPLSRQPPWGHARRSVQGDPHRLVLLDSRTAPAEGHPGTHVYEFAWRSPAFGNTLGSCHALEVPFVFDNLDDPGFTPFIGENPPQQVADAMHRVWIGFATTGDPGWPAYTAENRVAMRFDDTSAATVDDRADERVLWGRRQ</sequence>
<dbReference type="EMBL" id="QZFV01000043">
    <property type="protein sequence ID" value="RJQ90035.1"/>
    <property type="molecule type" value="Genomic_DNA"/>
</dbReference>
<protein>
    <submittedName>
        <fullName evidence="1">Uncharacterized protein</fullName>
    </submittedName>
</protein>
<comment type="caution">
    <text evidence="1">The sequence shown here is derived from an EMBL/GenBank/DDBJ whole genome shotgun (WGS) entry which is preliminary data.</text>
</comment>
<dbReference type="SUPFAM" id="SSF53474">
    <property type="entry name" value="alpha/beta-Hydrolases"/>
    <property type="match status" value="1"/>
</dbReference>
<name>A0A419IA39_9PSEU</name>
<gene>
    <name evidence="1" type="ORF">D5S19_03505</name>
</gene>
<dbReference type="Gene3D" id="3.40.50.1820">
    <property type="entry name" value="alpha/beta hydrolase"/>
    <property type="match status" value="1"/>
</dbReference>
<accession>A0A419IA39</accession>
<evidence type="ECO:0000313" key="2">
    <source>
        <dbReference type="Proteomes" id="UP000285112"/>
    </source>
</evidence>
<reference evidence="1 2" key="1">
    <citation type="submission" date="2018-09" db="EMBL/GenBank/DDBJ databases">
        <title>YIM PH 21725 draft genome.</title>
        <authorList>
            <person name="Miao C."/>
        </authorList>
    </citation>
    <scope>NUCLEOTIDE SEQUENCE [LARGE SCALE GENOMIC DNA]</scope>
    <source>
        <strain evidence="2">YIM PH21725</strain>
    </source>
</reference>
<organism evidence="1 2">
    <name type="scientific">Amycolatopsis panacis</name>
    <dbReference type="NCBI Taxonomy" id="2340917"/>
    <lineage>
        <taxon>Bacteria</taxon>
        <taxon>Bacillati</taxon>
        <taxon>Actinomycetota</taxon>
        <taxon>Actinomycetes</taxon>
        <taxon>Pseudonocardiales</taxon>
        <taxon>Pseudonocardiaceae</taxon>
        <taxon>Amycolatopsis</taxon>
    </lineage>
</organism>